<proteinExistence type="predicted"/>
<dbReference type="AlphaFoldDB" id="A0A0A9HBV0"/>
<dbReference type="EMBL" id="GBRH01165565">
    <property type="protein sequence ID" value="JAE32331.1"/>
    <property type="molecule type" value="Transcribed_RNA"/>
</dbReference>
<name>A0A0A9HBV0_ARUDO</name>
<reference evidence="1" key="1">
    <citation type="submission" date="2014-09" db="EMBL/GenBank/DDBJ databases">
        <authorList>
            <person name="Magalhaes I.L.F."/>
            <person name="Oliveira U."/>
            <person name="Santos F.R."/>
            <person name="Vidigal T.H.D.A."/>
            <person name="Brescovit A.D."/>
            <person name="Santos A.J."/>
        </authorList>
    </citation>
    <scope>NUCLEOTIDE SEQUENCE</scope>
    <source>
        <tissue evidence="1">Shoot tissue taken approximately 20 cm above the soil surface</tissue>
    </source>
</reference>
<organism evidence="1">
    <name type="scientific">Arundo donax</name>
    <name type="common">Giant reed</name>
    <name type="synonym">Donax arundinaceus</name>
    <dbReference type="NCBI Taxonomy" id="35708"/>
    <lineage>
        <taxon>Eukaryota</taxon>
        <taxon>Viridiplantae</taxon>
        <taxon>Streptophyta</taxon>
        <taxon>Embryophyta</taxon>
        <taxon>Tracheophyta</taxon>
        <taxon>Spermatophyta</taxon>
        <taxon>Magnoliopsida</taxon>
        <taxon>Liliopsida</taxon>
        <taxon>Poales</taxon>
        <taxon>Poaceae</taxon>
        <taxon>PACMAD clade</taxon>
        <taxon>Arundinoideae</taxon>
        <taxon>Arundineae</taxon>
        <taxon>Arundo</taxon>
    </lineage>
</organism>
<sequence length="35" mass="4220">MVQENIACFKISVDNTQPRVLMQIEESLCYSFYYR</sequence>
<protein>
    <submittedName>
        <fullName evidence="1">Uncharacterized protein</fullName>
    </submittedName>
</protein>
<accession>A0A0A9HBV0</accession>
<reference evidence="1" key="2">
    <citation type="journal article" date="2015" name="Data Brief">
        <title>Shoot transcriptome of the giant reed, Arundo donax.</title>
        <authorList>
            <person name="Barrero R.A."/>
            <person name="Guerrero F.D."/>
            <person name="Moolhuijzen P."/>
            <person name="Goolsby J.A."/>
            <person name="Tidwell J."/>
            <person name="Bellgard S.E."/>
            <person name="Bellgard M.I."/>
        </authorList>
    </citation>
    <scope>NUCLEOTIDE SEQUENCE</scope>
    <source>
        <tissue evidence="1">Shoot tissue taken approximately 20 cm above the soil surface</tissue>
    </source>
</reference>
<evidence type="ECO:0000313" key="1">
    <source>
        <dbReference type="EMBL" id="JAE32331.1"/>
    </source>
</evidence>